<reference evidence="2" key="1">
    <citation type="submission" date="2020-05" db="EMBL/GenBank/DDBJ databases">
        <authorList>
            <person name="Chiriac C."/>
            <person name="Salcher M."/>
            <person name="Ghai R."/>
            <person name="Kavagutti S V."/>
        </authorList>
    </citation>
    <scope>NUCLEOTIDE SEQUENCE</scope>
</reference>
<dbReference type="InterPro" id="IPR043428">
    <property type="entry name" value="LivM-like"/>
</dbReference>
<keyword evidence="1" id="KW-0472">Membrane</keyword>
<evidence type="ECO:0000313" key="2">
    <source>
        <dbReference type="EMBL" id="CAB4827797.1"/>
    </source>
</evidence>
<dbReference type="GO" id="GO:0005886">
    <property type="term" value="C:plasma membrane"/>
    <property type="evidence" value="ECO:0007669"/>
    <property type="project" value="TreeGrafter"/>
</dbReference>
<organism evidence="2">
    <name type="scientific">freshwater metagenome</name>
    <dbReference type="NCBI Taxonomy" id="449393"/>
    <lineage>
        <taxon>unclassified sequences</taxon>
        <taxon>metagenomes</taxon>
        <taxon>ecological metagenomes</taxon>
    </lineage>
</organism>
<evidence type="ECO:0000256" key="1">
    <source>
        <dbReference type="SAM" id="Phobius"/>
    </source>
</evidence>
<protein>
    <submittedName>
        <fullName evidence="2">Unannotated protein</fullName>
    </submittedName>
</protein>
<gene>
    <name evidence="2" type="ORF">UFOPK3128_01303</name>
</gene>
<dbReference type="PANTHER" id="PTHR30482:SF10">
    <property type="entry name" value="HIGH-AFFINITY BRANCHED-CHAIN AMINO ACID TRANSPORT PROTEIN BRAE"/>
    <property type="match status" value="1"/>
</dbReference>
<feature type="transmembrane region" description="Helical" evidence="1">
    <location>
        <begin position="41"/>
        <end position="62"/>
    </location>
</feature>
<keyword evidence="1" id="KW-1133">Transmembrane helix</keyword>
<dbReference type="PANTHER" id="PTHR30482">
    <property type="entry name" value="HIGH-AFFINITY BRANCHED-CHAIN AMINO ACID TRANSPORT SYSTEM PERMEASE"/>
    <property type="match status" value="1"/>
</dbReference>
<dbReference type="EMBL" id="CAFAAZ010000018">
    <property type="protein sequence ID" value="CAB4827797.1"/>
    <property type="molecule type" value="Genomic_DNA"/>
</dbReference>
<accession>A0A6J7A4G4</accession>
<dbReference type="AlphaFoldDB" id="A0A6J7A4G4"/>
<proteinExistence type="predicted"/>
<sequence length="83" mass="9077">MSGLALSTTTVLWVVLGGRGTFYGPLIALTVLQVVNIQMQNALPSLWPILVGFMLLLTMIFLPKGLTSLPSKIRESRRKKAHA</sequence>
<name>A0A6J7A4G4_9ZZZZ</name>
<keyword evidence="1" id="KW-0812">Transmembrane</keyword>
<dbReference type="GO" id="GO:0015658">
    <property type="term" value="F:branched-chain amino acid transmembrane transporter activity"/>
    <property type="evidence" value="ECO:0007669"/>
    <property type="project" value="InterPro"/>
</dbReference>